<dbReference type="RefSeq" id="WP_275566752.1">
    <property type="nucleotide sequence ID" value="NZ_JARGYC010000015.1"/>
</dbReference>
<reference evidence="2" key="1">
    <citation type="submission" date="2023-03" db="EMBL/GenBank/DDBJ databases">
        <title>Multiphase analysis and comparison of six strains from genera Psychromarinibacter, Lutimaribacter, and Maritimibacter, including a novel species: Psychromarinibacter sediminicola sp. nov.</title>
        <authorList>
            <person name="Wang Y.-H."/>
            <person name="Ye M.-Q."/>
            <person name="Du Z.-J."/>
        </authorList>
    </citation>
    <scope>NUCLEOTIDE SEQUENCE</scope>
    <source>
        <strain evidence="2">C21-152</strain>
    </source>
</reference>
<comment type="caution">
    <text evidence="2">The sequence shown here is derived from an EMBL/GenBank/DDBJ whole genome shotgun (WGS) entry which is preliminary data.</text>
</comment>
<evidence type="ECO:0000256" key="1">
    <source>
        <dbReference type="SAM" id="Phobius"/>
    </source>
</evidence>
<organism evidence="2 3">
    <name type="scientific">Psychromarinibacter sediminicola</name>
    <dbReference type="NCBI Taxonomy" id="3033385"/>
    <lineage>
        <taxon>Bacteria</taxon>
        <taxon>Pseudomonadati</taxon>
        <taxon>Pseudomonadota</taxon>
        <taxon>Alphaproteobacteria</taxon>
        <taxon>Rhodobacterales</taxon>
        <taxon>Paracoccaceae</taxon>
        <taxon>Psychromarinibacter</taxon>
    </lineage>
</organism>
<evidence type="ECO:0008006" key="4">
    <source>
        <dbReference type="Google" id="ProtNLM"/>
    </source>
</evidence>
<accession>A0AAE3T918</accession>
<sequence>MKIVEETDRRLVLGGWKIPALFVGAVLALVPLGLIAWMLADRAWAMIFVVLFCAAICIALLRKLDFRQRIELNRDTGQITLDQLRLLGWIRRSAPFAHDARVEVDQTVSGGDGGRVAQRMVLADSERRTPFSELWHTRSFDDEAALVNCWLERTG</sequence>
<feature type="transmembrane region" description="Helical" evidence="1">
    <location>
        <begin position="43"/>
        <end position="61"/>
    </location>
</feature>
<keyword evidence="1" id="KW-0472">Membrane</keyword>
<keyword evidence="3" id="KW-1185">Reference proteome</keyword>
<evidence type="ECO:0000313" key="2">
    <source>
        <dbReference type="EMBL" id="MDF0600609.1"/>
    </source>
</evidence>
<protein>
    <recommendedName>
        <fullName evidence="4">DUF2244 domain-containing protein</fullName>
    </recommendedName>
</protein>
<proteinExistence type="predicted"/>
<keyword evidence="1" id="KW-0812">Transmembrane</keyword>
<gene>
    <name evidence="2" type="ORF">P1J78_07700</name>
</gene>
<keyword evidence="1" id="KW-1133">Transmembrane helix</keyword>
<name>A0AAE3T918_9RHOB</name>
<dbReference type="AlphaFoldDB" id="A0AAE3T918"/>
<dbReference type="EMBL" id="JARGYC010000015">
    <property type="protein sequence ID" value="MDF0600609.1"/>
    <property type="molecule type" value="Genomic_DNA"/>
</dbReference>
<dbReference type="Proteomes" id="UP001220964">
    <property type="component" value="Unassembled WGS sequence"/>
</dbReference>
<feature type="transmembrane region" description="Helical" evidence="1">
    <location>
        <begin position="20"/>
        <end position="37"/>
    </location>
</feature>
<evidence type="ECO:0000313" key="3">
    <source>
        <dbReference type="Proteomes" id="UP001220964"/>
    </source>
</evidence>